<dbReference type="EMBL" id="WSFO01000010">
    <property type="protein sequence ID" value="KAE9628317.1"/>
    <property type="molecule type" value="Genomic_DNA"/>
</dbReference>
<feature type="chain" id="PRO_5044624149" evidence="1">
    <location>
        <begin position="21"/>
        <end position="185"/>
    </location>
</feature>
<dbReference type="Proteomes" id="UP000305041">
    <property type="component" value="Unassembled WGS sequence"/>
</dbReference>
<evidence type="ECO:0000256" key="1">
    <source>
        <dbReference type="SAM" id="SignalP"/>
    </source>
</evidence>
<accession>A0A5R8Z144</accession>
<reference evidence="3 4" key="1">
    <citation type="submission" date="2019-05" db="EMBL/GenBank/DDBJ databases">
        <title>Draft genome sequence of Pelagicola sp. DSW4-44.</title>
        <authorList>
            <person name="Oh J."/>
        </authorList>
    </citation>
    <scope>NUCLEOTIDE SEQUENCE [LARGE SCALE GENOMIC DNA]</scope>
    <source>
        <strain evidence="3 4">DSW4-44</strain>
    </source>
</reference>
<dbReference type="EMBL" id="VAUA01000009">
    <property type="protein sequence ID" value="TLP59284.1"/>
    <property type="molecule type" value="Genomic_DNA"/>
</dbReference>
<protein>
    <submittedName>
        <fullName evidence="2">Uncharacterized protein</fullName>
    </submittedName>
</protein>
<accession>A0A6A4RCK8</accession>
<organism evidence="2 5">
    <name type="scientific">Parasedimentitalea maritima</name>
    <dbReference type="NCBI Taxonomy" id="2578117"/>
    <lineage>
        <taxon>Bacteria</taxon>
        <taxon>Pseudomonadati</taxon>
        <taxon>Pseudomonadota</taxon>
        <taxon>Alphaproteobacteria</taxon>
        <taxon>Rhodobacterales</taxon>
        <taxon>Paracoccaceae</taxon>
        <taxon>Parasedimentitalea</taxon>
    </lineage>
</organism>
<comment type="caution">
    <text evidence="2">The sequence shown here is derived from an EMBL/GenBank/DDBJ whole genome shotgun (WGS) entry which is preliminary data.</text>
</comment>
<evidence type="ECO:0000313" key="2">
    <source>
        <dbReference type="EMBL" id="KAE9628317.1"/>
    </source>
</evidence>
<gene>
    <name evidence="3" type="ORF">FEE96_16910</name>
    <name evidence="2" type="ORF">GP644_16945</name>
</gene>
<evidence type="ECO:0000313" key="5">
    <source>
        <dbReference type="Proteomes" id="UP000441586"/>
    </source>
</evidence>
<name>A0A5R8Z144_9RHOB</name>
<evidence type="ECO:0000313" key="3">
    <source>
        <dbReference type="EMBL" id="TLP59284.1"/>
    </source>
</evidence>
<reference evidence="2 5" key="2">
    <citation type="submission" date="2019-12" db="EMBL/GenBank/DDBJ databases">
        <authorList>
            <person name="Zhang Y.-J."/>
        </authorList>
    </citation>
    <scope>NUCLEOTIDE SEQUENCE [LARGE SCALE GENOMIC DNA]</scope>
    <source>
        <strain evidence="2 5">H18S-6</strain>
    </source>
</reference>
<feature type="signal peptide" evidence="1">
    <location>
        <begin position="1"/>
        <end position="20"/>
    </location>
</feature>
<dbReference type="AlphaFoldDB" id="A0A5R8Z144"/>
<dbReference type="OrthoDB" id="7848210at2"/>
<proteinExistence type="predicted"/>
<sequence length="185" mass="20429">MFAHSLKILLVLSLPTIGVAASNPSPNEAGTIQLAMSDTITSKVVLVLQEGGDECRGIPNVYQFDCYRQMFRRAGSSVSKFPDYGEARKAFRHVEKTLKAVLKQYPDKATAPLRSNGRTYKPIQPDAVKSASAAFERARAEATTILLRANGPIRIHYERIASVVGSNKLIIRSQLLMQVLFKHLT</sequence>
<dbReference type="RefSeq" id="WP_138164295.1">
    <property type="nucleotide sequence ID" value="NZ_VAUA01000009.1"/>
</dbReference>
<evidence type="ECO:0000313" key="4">
    <source>
        <dbReference type="Proteomes" id="UP000305041"/>
    </source>
</evidence>
<dbReference type="Proteomes" id="UP000441586">
    <property type="component" value="Unassembled WGS sequence"/>
</dbReference>
<keyword evidence="1" id="KW-0732">Signal</keyword>
<keyword evidence="4" id="KW-1185">Reference proteome</keyword>